<evidence type="ECO:0000313" key="2">
    <source>
        <dbReference type="Proteomes" id="UP001500340"/>
    </source>
</evidence>
<name>A0ABN0Y3S9_9BACL</name>
<dbReference type="EMBL" id="BAAACX010000006">
    <property type="protein sequence ID" value="GAA0380801.1"/>
    <property type="molecule type" value="Genomic_DNA"/>
</dbReference>
<sequence length="67" mass="8209">MGLSKHFHRRDDPYAWRTNKKTTDNRDQWFKKNYLNVLSKYSMHSLIGILQRCWQFNTEKLTLGLYD</sequence>
<comment type="caution">
    <text evidence="1">The sequence shown here is derived from an EMBL/GenBank/DDBJ whole genome shotgun (WGS) entry which is preliminary data.</text>
</comment>
<gene>
    <name evidence="1" type="ORF">GCM10008933_09950</name>
</gene>
<reference evidence="1 2" key="1">
    <citation type="journal article" date="2019" name="Int. J. Syst. Evol. Microbiol.">
        <title>The Global Catalogue of Microorganisms (GCM) 10K type strain sequencing project: providing services to taxonomists for standard genome sequencing and annotation.</title>
        <authorList>
            <consortium name="The Broad Institute Genomics Platform"/>
            <consortium name="The Broad Institute Genome Sequencing Center for Infectious Disease"/>
            <person name="Wu L."/>
            <person name="Ma J."/>
        </authorList>
    </citation>
    <scope>NUCLEOTIDE SEQUENCE [LARGE SCALE GENOMIC DNA]</scope>
    <source>
        <strain evidence="1 2">JCM 12774</strain>
    </source>
</reference>
<protein>
    <submittedName>
        <fullName evidence="1">Uncharacterized protein</fullName>
    </submittedName>
</protein>
<keyword evidence="2" id="KW-1185">Reference proteome</keyword>
<organism evidence="1 2">
    <name type="scientific">Paenibacillus motobuensis</name>
    <dbReference type="NCBI Taxonomy" id="295324"/>
    <lineage>
        <taxon>Bacteria</taxon>
        <taxon>Bacillati</taxon>
        <taxon>Bacillota</taxon>
        <taxon>Bacilli</taxon>
        <taxon>Bacillales</taxon>
        <taxon>Paenibacillaceae</taxon>
        <taxon>Paenibacillus</taxon>
    </lineage>
</organism>
<proteinExistence type="predicted"/>
<evidence type="ECO:0000313" key="1">
    <source>
        <dbReference type="EMBL" id="GAA0380801.1"/>
    </source>
</evidence>
<accession>A0ABN0Y3S9</accession>
<dbReference type="Proteomes" id="UP001500340">
    <property type="component" value="Unassembled WGS sequence"/>
</dbReference>